<accession>A0A367K1P1</accession>
<feature type="non-terminal residue" evidence="2">
    <location>
        <position position="726"/>
    </location>
</feature>
<comment type="caution">
    <text evidence="2">The sequence shown here is derived from an EMBL/GenBank/DDBJ whole genome shotgun (WGS) entry which is preliminary data.</text>
</comment>
<protein>
    <recommendedName>
        <fullName evidence="1">Poly(A) RNA polymerase mitochondrial-like central palm domain-containing protein</fullName>
    </recommendedName>
</protein>
<dbReference type="CDD" id="cd05402">
    <property type="entry name" value="NT_PAP_TUTase"/>
    <property type="match status" value="1"/>
</dbReference>
<dbReference type="InterPro" id="IPR054708">
    <property type="entry name" value="MTPAP-like_central"/>
</dbReference>
<dbReference type="AlphaFoldDB" id="A0A367K1P1"/>
<dbReference type="EMBL" id="PJQM01002352">
    <property type="protein sequence ID" value="RCH96090.1"/>
    <property type="molecule type" value="Genomic_DNA"/>
</dbReference>
<dbReference type="SUPFAM" id="SSF81301">
    <property type="entry name" value="Nucleotidyltransferase"/>
    <property type="match status" value="1"/>
</dbReference>
<dbReference type="GO" id="GO:0010605">
    <property type="term" value="P:negative regulation of macromolecule metabolic process"/>
    <property type="evidence" value="ECO:0007669"/>
    <property type="project" value="UniProtKB-ARBA"/>
</dbReference>
<dbReference type="Proteomes" id="UP000253551">
    <property type="component" value="Unassembled WGS sequence"/>
</dbReference>
<proteinExistence type="predicted"/>
<keyword evidence="3" id="KW-1185">Reference proteome</keyword>
<dbReference type="Pfam" id="PF22600">
    <property type="entry name" value="MTPAP-like_central"/>
    <property type="match status" value="1"/>
</dbReference>
<dbReference type="STRING" id="4846.A0A367K1P1"/>
<name>A0A367K1P1_RHIST</name>
<dbReference type="InterPro" id="IPR043519">
    <property type="entry name" value="NT_sf"/>
</dbReference>
<dbReference type="PANTHER" id="PTHR12271:SF40">
    <property type="entry name" value="POLY(A) RNA POLYMERASE GLD2"/>
    <property type="match status" value="1"/>
</dbReference>
<feature type="domain" description="Poly(A) RNA polymerase mitochondrial-like central palm" evidence="1">
    <location>
        <begin position="122"/>
        <end position="271"/>
    </location>
</feature>
<evidence type="ECO:0000259" key="1">
    <source>
        <dbReference type="Pfam" id="PF22600"/>
    </source>
</evidence>
<gene>
    <name evidence="2" type="ORF">CU098_008935</name>
</gene>
<dbReference type="PANTHER" id="PTHR12271">
    <property type="entry name" value="POLY A POLYMERASE CID PAP -RELATED"/>
    <property type="match status" value="1"/>
</dbReference>
<dbReference type="SUPFAM" id="SSF81631">
    <property type="entry name" value="PAP/OAS1 substrate-binding domain"/>
    <property type="match status" value="1"/>
</dbReference>
<evidence type="ECO:0000313" key="3">
    <source>
        <dbReference type="Proteomes" id="UP000253551"/>
    </source>
</evidence>
<organism evidence="2 3">
    <name type="scientific">Rhizopus stolonifer</name>
    <name type="common">Rhizopus nigricans</name>
    <dbReference type="NCBI Taxonomy" id="4846"/>
    <lineage>
        <taxon>Eukaryota</taxon>
        <taxon>Fungi</taxon>
        <taxon>Fungi incertae sedis</taxon>
        <taxon>Mucoromycota</taxon>
        <taxon>Mucoromycotina</taxon>
        <taxon>Mucoromycetes</taxon>
        <taxon>Mucorales</taxon>
        <taxon>Mucorineae</taxon>
        <taxon>Rhizopodaceae</taxon>
        <taxon>Rhizopus</taxon>
    </lineage>
</organism>
<reference evidence="2 3" key="1">
    <citation type="journal article" date="2018" name="G3 (Bethesda)">
        <title>Phylogenetic and Phylogenomic Definition of Rhizopus Species.</title>
        <authorList>
            <person name="Gryganskyi A.P."/>
            <person name="Golan J."/>
            <person name="Dolatabadi S."/>
            <person name="Mondo S."/>
            <person name="Robb S."/>
            <person name="Idnurm A."/>
            <person name="Muszewska A."/>
            <person name="Steczkiewicz K."/>
            <person name="Masonjones S."/>
            <person name="Liao H.L."/>
            <person name="Gajdeczka M.T."/>
            <person name="Anike F."/>
            <person name="Vuek A."/>
            <person name="Anishchenko I.M."/>
            <person name="Voigt K."/>
            <person name="de Hoog G.S."/>
            <person name="Smith M.E."/>
            <person name="Heitman J."/>
            <person name="Vilgalys R."/>
            <person name="Stajich J.E."/>
        </authorList>
    </citation>
    <scope>NUCLEOTIDE SEQUENCE [LARGE SCALE GENOMIC DNA]</scope>
    <source>
        <strain evidence="2 3">LSU 92-RS-03</strain>
    </source>
</reference>
<sequence>MSEEAQVDFLETCGIYAFQHSIARDDKTARVVTLPALKAHLLETCSSTYAIIIRLYNSLEFFLKGAGREMVRSNMIRRWTTWNYEIMSTASYMNDKRHDHHYFSELAHYESNTTLLFRFDAISNEIFELCHMMQPTDKFFKDTRSLLKRLQHMLDHVWPDMNYRIAIFGSTANLLGLKDADIDLCIVVPEANFEHDLRTFKNRLSRQPKSVYNMYFLASRLKSLGMKHVEAIGHASVPICKFVDPQTGFSCDINTNNILGIENTRMIGTYANLDVRIRPFLAAIKQFVKQKEINNPRGGTLSSYAYVIMALHFLMIGLEQPLIPSLQKSNLRCQSKHCNAKRGKFVHLYHDHQIIRCDARYHDCVHIRNTATSTYKMSPPVGKNDTITYWEGANKDTVSSILTQFFAYYANPSNHIVSIVTEDGALYGNYEPSYWHGNPIIVQDPFILGKNVARSCTTQGAYAIFAEFKRAAQLLQENTPFSTVCDKRYNIERSIDTECMEYRFQVQKHHHTKQYQTKDNYIGVLEEKELDEVIEILNPPLKDVSVVEEGKDQAMLALVKKIMSYQTVDSSIDHLTASPCTDMKALLHDPCMSKVELKDLYYLIAQMNFLGDALDDMFTEDKQEPDTKLNGFVEEESDELVDVFEHAHDEVTDIYFYILNVPITVDFYEIFLNLAWYGQLLSATPSRDPSGDDNEWLIHMKTPYINYKENRLPCFIELGKDQKQCT</sequence>
<dbReference type="GO" id="GO:0016779">
    <property type="term" value="F:nucleotidyltransferase activity"/>
    <property type="evidence" value="ECO:0007669"/>
    <property type="project" value="UniProtKB-ARBA"/>
</dbReference>
<dbReference type="GO" id="GO:0031123">
    <property type="term" value="P:RNA 3'-end processing"/>
    <property type="evidence" value="ECO:0007669"/>
    <property type="project" value="TreeGrafter"/>
</dbReference>
<evidence type="ECO:0000313" key="2">
    <source>
        <dbReference type="EMBL" id="RCH96090.1"/>
    </source>
</evidence>
<dbReference type="Gene3D" id="3.30.460.10">
    <property type="entry name" value="Beta Polymerase, domain 2"/>
    <property type="match status" value="1"/>
</dbReference>
<dbReference type="OrthoDB" id="2274644at2759"/>
<dbReference type="Gene3D" id="1.10.1410.10">
    <property type="match status" value="1"/>
</dbReference>